<dbReference type="InterPro" id="IPR011042">
    <property type="entry name" value="6-blade_b-propeller_TolB-like"/>
</dbReference>
<dbReference type="Proteomes" id="UP000199529">
    <property type="component" value="Unassembled WGS sequence"/>
</dbReference>
<feature type="binding site" evidence="2">
    <location>
        <position position="97"/>
    </location>
    <ligand>
        <name>substrate</name>
    </ligand>
</feature>
<evidence type="ECO:0000259" key="3">
    <source>
        <dbReference type="Pfam" id="PF08450"/>
    </source>
</evidence>
<evidence type="ECO:0000256" key="2">
    <source>
        <dbReference type="PIRSR" id="PIRSR605511-2"/>
    </source>
</evidence>
<evidence type="ECO:0000256" key="1">
    <source>
        <dbReference type="ARBA" id="ARBA00008853"/>
    </source>
</evidence>
<sequence length="276" mass="29083">MGSQVDIAVPAEARSGQAPTWDVGTDTLLWTDAPAHTAHRYVPGQADHVMGLPQQVGAAKPRSRGGLVLHLAEGIALYDAGGEQRTWLVYWARDGVRAGATTIDRKGRLWATTLGAGGWLARVTSDGAANIAVPDLVAGHGIGWSPDDTRMYLSDGAARRIDVLDFDLAAGTAGNRRALCDVDGEPGGLCVDDAGRIWVAVRDRGEVRCYTAEGELARTIPLPARRPTDCCFGGPDLTDLYVTTARDAVPDPTEADGALLILPNTGTGNRPFAFTG</sequence>
<proteinExistence type="inferred from homology"/>
<evidence type="ECO:0000313" key="5">
    <source>
        <dbReference type="Proteomes" id="UP000199529"/>
    </source>
</evidence>
<keyword evidence="5" id="KW-1185">Reference proteome</keyword>
<accession>A0A1H2UV33</accession>
<feature type="domain" description="SMP-30/Gluconolactonase/LRE-like region" evidence="3">
    <location>
        <begin position="16"/>
        <end position="246"/>
    </location>
</feature>
<dbReference type="EMBL" id="FNOK01000004">
    <property type="protein sequence ID" value="SDW59454.1"/>
    <property type="molecule type" value="Genomic_DNA"/>
</dbReference>
<name>A0A1H2UV33_9PSEU</name>
<evidence type="ECO:0000313" key="4">
    <source>
        <dbReference type="EMBL" id="SDW59454.1"/>
    </source>
</evidence>
<dbReference type="PANTHER" id="PTHR10907:SF47">
    <property type="entry name" value="REGUCALCIN"/>
    <property type="match status" value="1"/>
</dbReference>
<organism evidence="4 5">
    <name type="scientific">Saccharopolyspora shandongensis</name>
    <dbReference type="NCBI Taxonomy" id="418495"/>
    <lineage>
        <taxon>Bacteria</taxon>
        <taxon>Bacillati</taxon>
        <taxon>Actinomycetota</taxon>
        <taxon>Actinomycetes</taxon>
        <taxon>Pseudonocardiales</taxon>
        <taxon>Pseudonocardiaceae</taxon>
        <taxon>Saccharopolyspora</taxon>
    </lineage>
</organism>
<dbReference type="OrthoDB" id="2633250at2"/>
<dbReference type="AlphaFoldDB" id="A0A1H2UV33"/>
<dbReference type="STRING" id="418495.SAMN05216215_100487"/>
<dbReference type="Pfam" id="PF08450">
    <property type="entry name" value="SGL"/>
    <property type="match status" value="1"/>
</dbReference>
<dbReference type="PANTHER" id="PTHR10907">
    <property type="entry name" value="REGUCALCIN"/>
    <property type="match status" value="1"/>
</dbReference>
<dbReference type="GO" id="GO:0019853">
    <property type="term" value="P:L-ascorbic acid biosynthetic process"/>
    <property type="evidence" value="ECO:0007669"/>
    <property type="project" value="TreeGrafter"/>
</dbReference>
<reference evidence="5" key="1">
    <citation type="submission" date="2016-10" db="EMBL/GenBank/DDBJ databases">
        <authorList>
            <person name="Varghese N."/>
            <person name="Submissions S."/>
        </authorList>
    </citation>
    <scope>NUCLEOTIDE SEQUENCE [LARGE SCALE GENOMIC DNA]</scope>
    <source>
        <strain evidence="5">CGMCC 4.3530</strain>
    </source>
</reference>
<protein>
    <submittedName>
        <fullName evidence="4">Gluconolactonase</fullName>
    </submittedName>
</protein>
<dbReference type="RefSeq" id="WP_093261933.1">
    <property type="nucleotide sequence ID" value="NZ_FNOK01000004.1"/>
</dbReference>
<dbReference type="Gene3D" id="2.120.10.30">
    <property type="entry name" value="TolB, C-terminal domain"/>
    <property type="match status" value="1"/>
</dbReference>
<dbReference type="GO" id="GO:0005509">
    <property type="term" value="F:calcium ion binding"/>
    <property type="evidence" value="ECO:0007669"/>
    <property type="project" value="TreeGrafter"/>
</dbReference>
<comment type="similarity">
    <text evidence="1">Belongs to the SMP-30/CGR1 family.</text>
</comment>
<dbReference type="PRINTS" id="PR01790">
    <property type="entry name" value="SMP30FAMILY"/>
</dbReference>
<dbReference type="SUPFAM" id="SSF63829">
    <property type="entry name" value="Calcium-dependent phosphotriesterase"/>
    <property type="match status" value="1"/>
</dbReference>
<dbReference type="InterPro" id="IPR013658">
    <property type="entry name" value="SGL"/>
</dbReference>
<gene>
    <name evidence="4" type="ORF">SAMN05216215_100487</name>
</gene>
<dbReference type="GO" id="GO:0004341">
    <property type="term" value="F:gluconolactonase activity"/>
    <property type="evidence" value="ECO:0007669"/>
    <property type="project" value="TreeGrafter"/>
</dbReference>
<dbReference type="InterPro" id="IPR005511">
    <property type="entry name" value="SMP-30"/>
</dbReference>